<dbReference type="EMBL" id="BSTX01000006">
    <property type="protein sequence ID" value="GLZ81449.1"/>
    <property type="molecule type" value="Genomic_DNA"/>
</dbReference>
<keyword evidence="3" id="KW-1185">Reference proteome</keyword>
<feature type="chain" id="PRO_5040735449" evidence="1">
    <location>
        <begin position="33"/>
        <end position="200"/>
    </location>
</feature>
<gene>
    <name evidence="2" type="ORF">Afil01_62560</name>
</gene>
<dbReference type="Proteomes" id="UP001165079">
    <property type="component" value="Unassembled WGS sequence"/>
</dbReference>
<protein>
    <submittedName>
        <fullName evidence="2">Uncharacterized protein</fullName>
    </submittedName>
</protein>
<evidence type="ECO:0000256" key="1">
    <source>
        <dbReference type="SAM" id="SignalP"/>
    </source>
</evidence>
<feature type="signal peptide" evidence="1">
    <location>
        <begin position="1"/>
        <end position="32"/>
    </location>
</feature>
<evidence type="ECO:0000313" key="3">
    <source>
        <dbReference type="Proteomes" id="UP001165079"/>
    </source>
</evidence>
<comment type="caution">
    <text evidence="2">The sequence shown here is derived from an EMBL/GenBank/DDBJ whole genome shotgun (WGS) entry which is preliminary data.</text>
</comment>
<proteinExistence type="predicted"/>
<organism evidence="2 3">
    <name type="scientific">Actinorhabdospora filicis</name>
    <dbReference type="NCBI Taxonomy" id="1785913"/>
    <lineage>
        <taxon>Bacteria</taxon>
        <taxon>Bacillati</taxon>
        <taxon>Actinomycetota</taxon>
        <taxon>Actinomycetes</taxon>
        <taxon>Micromonosporales</taxon>
        <taxon>Micromonosporaceae</taxon>
        <taxon>Actinorhabdospora</taxon>
    </lineage>
</organism>
<dbReference type="AlphaFoldDB" id="A0A9W6SR80"/>
<name>A0A9W6SR80_9ACTN</name>
<dbReference type="RefSeq" id="WP_285666923.1">
    <property type="nucleotide sequence ID" value="NZ_BSTX01000006.1"/>
</dbReference>
<dbReference type="SUPFAM" id="SSF56973">
    <property type="entry name" value="Aerolisin/ETX pore-forming domain"/>
    <property type="match status" value="1"/>
</dbReference>
<reference evidence="2" key="1">
    <citation type="submission" date="2023-03" db="EMBL/GenBank/DDBJ databases">
        <title>Actinorhabdospora filicis NBRC 111898.</title>
        <authorList>
            <person name="Ichikawa N."/>
            <person name="Sato H."/>
            <person name="Tonouchi N."/>
        </authorList>
    </citation>
    <scope>NUCLEOTIDE SEQUENCE</scope>
    <source>
        <strain evidence="2">NBRC 111898</strain>
    </source>
</reference>
<sequence length="200" mass="21992">MRPPLRRAGTLAALVAVLLTLITLAAPTGAFAACAPGKDVADHYFDGGGGWWYGYKYVSVADGFLKSEGHSYVNNTDNGINWSRETEQTVSWTVTTSGSLSTSSKQQFVRGLEVQNTFSFTRGTSYTETSRTRESFSTVISPRTILYADYGNIAYQIGYVFRVFYRNTPGQYCAIQGQTGVEQAVVPSKDQRWVFTATPV</sequence>
<keyword evidence="1" id="KW-0732">Signal</keyword>
<accession>A0A9W6SR80</accession>
<evidence type="ECO:0000313" key="2">
    <source>
        <dbReference type="EMBL" id="GLZ81449.1"/>
    </source>
</evidence>
<dbReference type="PROSITE" id="PS51257">
    <property type="entry name" value="PROKAR_LIPOPROTEIN"/>
    <property type="match status" value="1"/>
</dbReference>